<dbReference type="Pfam" id="PF00067">
    <property type="entry name" value="p450"/>
    <property type="match status" value="1"/>
</dbReference>
<dbReference type="InterPro" id="IPR017972">
    <property type="entry name" value="Cyt_P450_CS"/>
</dbReference>
<dbReference type="Gene3D" id="1.10.630.10">
    <property type="entry name" value="Cytochrome P450"/>
    <property type="match status" value="1"/>
</dbReference>
<evidence type="ECO:0000313" key="11">
    <source>
        <dbReference type="Proteomes" id="UP000326287"/>
    </source>
</evidence>
<keyword evidence="6 8" id="KW-0408">Iron</keyword>
<dbReference type="GO" id="GO:0004497">
    <property type="term" value="F:monooxygenase activity"/>
    <property type="evidence" value="ECO:0007669"/>
    <property type="project" value="UniProtKB-KW"/>
</dbReference>
<keyword evidence="4 8" id="KW-0479">Metal-binding</keyword>
<keyword evidence="3 8" id="KW-0349">Heme</keyword>
<dbReference type="RefSeq" id="WP_153239761.1">
    <property type="nucleotide sequence ID" value="NZ_CP036422.1"/>
</dbReference>
<evidence type="ECO:0000256" key="3">
    <source>
        <dbReference type="ARBA" id="ARBA00022617"/>
    </source>
</evidence>
<evidence type="ECO:0000256" key="6">
    <source>
        <dbReference type="ARBA" id="ARBA00023004"/>
    </source>
</evidence>
<comment type="similarity">
    <text evidence="2 9">Belongs to the cytochrome P450 family.</text>
</comment>
<evidence type="ECO:0000256" key="7">
    <source>
        <dbReference type="ARBA" id="ARBA00023033"/>
    </source>
</evidence>
<dbReference type="PANTHER" id="PTHR24286:SF24">
    <property type="entry name" value="LANOSTEROL 14-ALPHA DEMETHYLASE"/>
    <property type="match status" value="1"/>
</dbReference>
<dbReference type="PRINTS" id="PR00385">
    <property type="entry name" value="P450"/>
</dbReference>
<dbReference type="PROSITE" id="PS00086">
    <property type="entry name" value="CYTOCHROME_P450"/>
    <property type="match status" value="1"/>
</dbReference>
<dbReference type="GO" id="GO:0016125">
    <property type="term" value="P:sterol metabolic process"/>
    <property type="evidence" value="ECO:0007669"/>
    <property type="project" value="TreeGrafter"/>
</dbReference>
<dbReference type="KEGG" id="halc:EY643_13670"/>
<sequence>MEFSVPDYVHHRDNKNLDHIPGRYGLPFVGDTFRFVLKPFETLDQRYREYGPVSKISMTFQKMVVALGPEFVQQLTLDSSQSFSAQMGWDGPLGDFFAGGLLMKDFAEHKFHRRIMQTAFKVDAMRQYVDIMNPIIDEQVAGWSDVEGFHFYPNVKTLLLDVGAKVFLGLDMEGEETRTLNQAFLDLNEGPLALIRKDWPGLQYRKGMDGRRALERYFTELAPRRRGQTGTDMATFFANEKSEDGEYFSDKVVGDHLIFLLLAAHDTTTSALTMASYYLANDQAWQDRLREEVATLGRQGLSYDDLGSNVTDLDHCFKETLRLNPPVPMYQRRTVKEVELGGYTLAPHTLVQTSPLYTMRMKEWWQDPHSFDPDRFARNEHKQHSFLWAPFGGGAHKCIGLHFADMLFKCTMAQVLTRYRIRFAKEGQFPAKIQHFPFAKPMDDLPLVLEPLS</sequence>
<dbReference type="OrthoDB" id="9764248at2"/>
<evidence type="ECO:0000256" key="4">
    <source>
        <dbReference type="ARBA" id="ARBA00022723"/>
    </source>
</evidence>
<dbReference type="InterPro" id="IPR001128">
    <property type="entry name" value="Cyt_P450"/>
</dbReference>
<name>A0A5P9NLW6_9GAMM</name>
<feature type="binding site" description="axial binding residue" evidence="8">
    <location>
        <position position="398"/>
    </location>
    <ligand>
        <name>heme</name>
        <dbReference type="ChEBI" id="CHEBI:30413"/>
    </ligand>
    <ligandPart>
        <name>Fe</name>
        <dbReference type="ChEBI" id="CHEBI:18248"/>
    </ligandPart>
</feature>
<dbReference type="PANTHER" id="PTHR24286">
    <property type="entry name" value="CYTOCHROME P450 26"/>
    <property type="match status" value="1"/>
</dbReference>
<protein>
    <submittedName>
        <fullName evidence="10">Cytochrome P450</fullName>
    </submittedName>
</protein>
<keyword evidence="5 9" id="KW-0560">Oxidoreductase</keyword>
<reference evidence="10 11" key="1">
    <citation type="submission" date="2019-02" db="EMBL/GenBank/DDBJ databases">
        <authorList>
            <person name="Li S.-H."/>
        </authorList>
    </citation>
    <scope>NUCLEOTIDE SEQUENCE [LARGE SCALE GENOMIC DNA]</scope>
    <source>
        <strain evidence="10 11">IMCC14385</strain>
    </source>
</reference>
<keyword evidence="11" id="KW-1185">Reference proteome</keyword>
<accession>A0A5P9NLW6</accession>
<dbReference type="PRINTS" id="PR00465">
    <property type="entry name" value="EP450IV"/>
</dbReference>
<proteinExistence type="inferred from homology"/>
<keyword evidence="7 9" id="KW-0503">Monooxygenase</keyword>
<evidence type="ECO:0000313" key="10">
    <source>
        <dbReference type="EMBL" id="QFU76619.1"/>
    </source>
</evidence>
<dbReference type="GO" id="GO:0005506">
    <property type="term" value="F:iron ion binding"/>
    <property type="evidence" value="ECO:0007669"/>
    <property type="project" value="InterPro"/>
</dbReference>
<dbReference type="EMBL" id="CP036422">
    <property type="protein sequence ID" value="QFU76619.1"/>
    <property type="molecule type" value="Genomic_DNA"/>
</dbReference>
<evidence type="ECO:0000256" key="8">
    <source>
        <dbReference type="PIRSR" id="PIRSR602403-1"/>
    </source>
</evidence>
<dbReference type="Proteomes" id="UP000326287">
    <property type="component" value="Chromosome"/>
</dbReference>
<evidence type="ECO:0000256" key="9">
    <source>
        <dbReference type="RuleBase" id="RU000461"/>
    </source>
</evidence>
<dbReference type="InterPro" id="IPR036396">
    <property type="entry name" value="Cyt_P450_sf"/>
</dbReference>
<dbReference type="AlphaFoldDB" id="A0A5P9NLW6"/>
<evidence type="ECO:0000256" key="1">
    <source>
        <dbReference type="ARBA" id="ARBA00001971"/>
    </source>
</evidence>
<dbReference type="GO" id="GO:0020037">
    <property type="term" value="F:heme binding"/>
    <property type="evidence" value="ECO:0007669"/>
    <property type="project" value="InterPro"/>
</dbReference>
<evidence type="ECO:0000256" key="5">
    <source>
        <dbReference type="ARBA" id="ARBA00023002"/>
    </source>
</evidence>
<dbReference type="InterPro" id="IPR002403">
    <property type="entry name" value="Cyt_P450_E_grp-IV"/>
</dbReference>
<organism evidence="10 11">
    <name type="scientific">Halioglobus maricola</name>
    <dbReference type="NCBI Taxonomy" id="2601894"/>
    <lineage>
        <taxon>Bacteria</taxon>
        <taxon>Pseudomonadati</taxon>
        <taxon>Pseudomonadota</taxon>
        <taxon>Gammaproteobacteria</taxon>
        <taxon>Cellvibrionales</taxon>
        <taxon>Halieaceae</taxon>
        <taxon>Halioglobus</taxon>
    </lineage>
</organism>
<dbReference type="SUPFAM" id="SSF48264">
    <property type="entry name" value="Cytochrome P450"/>
    <property type="match status" value="1"/>
</dbReference>
<evidence type="ECO:0000256" key="2">
    <source>
        <dbReference type="ARBA" id="ARBA00010617"/>
    </source>
</evidence>
<dbReference type="GO" id="GO:0016705">
    <property type="term" value="F:oxidoreductase activity, acting on paired donors, with incorporation or reduction of molecular oxygen"/>
    <property type="evidence" value="ECO:0007669"/>
    <property type="project" value="InterPro"/>
</dbReference>
<comment type="cofactor">
    <cofactor evidence="1 8">
        <name>heme</name>
        <dbReference type="ChEBI" id="CHEBI:30413"/>
    </cofactor>
</comment>
<gene>
    <name evidence="10" type="ORF">EY643_13670</name>
</gene>